<organism evidence="7 8">
    <name type="scientific">Cajanus cajan</name>
    <name type="common">Pigeon pea</name>
    <name type="synonym">Cajanus indicus</name>
    <dbReference type="NCBI Taxonomy" id="3821"/>
    <lineage>
        <taxon>Eukaryota</taxon>
        <taxon>Viridiplantae</taxon>
        <taxon>Streptophyta</taxon>
        <taxon>Embryophyta</taxon>
        <taxon>Tracheophyta</taxon>
        <taxon>Spermatophyta</taxon>
        <taxon>Magnoliopsida</taxon>
        <taxon>eudicotyledons</taxon>
        <taxon>Gunneridae</taxon>
        <taxon>Pentapetalae</taxon>
        <taxon>rosids</taxon>
        <taxon>fabids</taxon>
        <taxon>Fabales</taxon>
        <taxon>Fabaceae</taxon>
        <taxon>Papilionoideae</taxon>
        <taxon>50 kb inversion clade</taxon>
        <taxon>NPAAA clade</taxon>
        <taxon>indigoferoid/millettioid clade</taxon>
        <taxon>Phaseoleae</taxon>
        <taxon>Cajanus</taxon>
    </lineage>
</organism>
<proteinExistence type="predicted"/>
<dbReference type="Pfam" id="PF00319">
    <property type="entry name" value="SRF-TF"/>
    <property type="match status" value="1"/>
</dbReference>
<dbReference type="FunFam" id="3.40.1810.10:FF:000006">
    <property type="entry name" value="Agamous-like MADS-box protein AGL62"/>
    <property type="match status" value="1"/>
</dbReference>
<keyword evidence="4" id="KW-0804">Transcription</keyword>
<feature type="domain" description="MADS-box" evidence="6">
    <location>
        <begin position="1"/>
        <end position="54"/>
    </location>
</feature>
<evidence type="ECO:0000256" key="2">
    <source>
        <dbReference type="ARBA" id="ARBA00023015"/>
    </source>
</evidence>
<dbReference type="PANTHER" id="PTHR11945:SF776">
    <property type="entry name" value="AGAMOUS-LIKE 50-RELATED"/>
    <property type="match status" value="1"/>
</dbReference>
<keyword evidence="3" id="KW-0238">DNA-binding</keyword>
<dbReference type="GO" id="GO:0000981">
    <property type="term" value="F:DNA-binding transcription factor activity, RNA polymerase II-specific"/>
    <property type="evidence" value="ECO:0007669"/>
    <property type="project" value="TreeGrafter"/>
</dbReference>
<dbReference type="SMART" id="SM00432">
    <property type="entry name" value="MADS"/>
    <property type="match status" value="1"/>
</dbReference>
<evidence type="ECO:0000256" key="1">
    <source>
        <dbReference type="ARBA" id="ARBA00004123"/>
    </source>
</evidence>
<dbReference type="AlphaFoldDB" id="A0A151RTR5"/>
<dbReference type="GO" id="GO:0005634">
    <property type="term" value="C:nucleus"/>
    <property type="evidence" value="ECO:0007669"/>
    <property type="project" value="UniProtKB-SubCell"/>
</dbReference>
<evidence type="ECO:0000313" key="8">
    <source>
        <dbReference type="Proteomes" id="UP000075243"/>
    </source>
</evidence>
<dbReference type="SUPFAM" id="SSF55455">
    <property type="entry name" value="SRF-like"/>
    <property type="match status" value="1"/>
</dbReference>
<dbReference type="Gramene" id="C.cajan_35673.t">
    <property type="protein sequence ID" value="C.cajan_35673.t.cds1"/>
    <property type="gene ID" value="C.cajan_35673"/>
</dbReference>
<dbReference type="GO" id="GO:0046983">
    <property type="term" value="F:protein dimerization activity"/>
    <property type="evidence" value="ECO:0007669"/>
    <property type="project" value="InterPro"/>
</dbReference>
<dbReference type="PROSITE" id="PS50066">
    <property type="entry name" value="MADS_BOX_2"/>
    <property type="match status" value="1"/>
</dbReference>
<dbReference type="Gene3D" id="3.40.1810.10">
    <property type="entry name" value="Transcription factor, MADS-box"/>
    <property type="match status" value="1"/>
</dbReference>
<dbReference type="EMBL" id="KQ483575">
    <property type="protein sequence ID" value="KYP45911.1"/>
    <property type="molecule type" value="Genomic_DNA"/>
</dbReference>
<keyword evidence="8" id="KW-1185">Reference proteome</keyword>
<accession>A0A151RTR5</accession>
<dbReference type="OMA" id="DVEEHSW"/>
<dbReference type="PRINTS" id="PR00404">
    <property type="entry name" value="MADSDOMAIN"/>
</dbReference>
<protein>
    <submittedName>
        <fullName evidence="7">Agamous-like MADS-box protein AGL62</fullName>
    </submittedName>
</protein>
<keyword evidence="2" id="KW-0805">Transcription regulation</keyword>
<sequence length="221" mass="25123">MKKMTNERNLQVTFSKRRNGVFKKASELATLCGVDLAVIVFSRGERVFSFGTPNVDSVIQRYTGRVAPPLTSLAHLTVDERELHAHLGYLSNQFAAEKKREEELSRLLKTAENHFWWATPIENMNKAQLEKFKIALLNLKTRIDEKKEKLLDESTYNSPHFFAGGGSSSNVNDTMNVCPQPFLRNHVIDGSVTRNRRFNNMFRDGHEQGHGHGPGPTFGFF</sequence>
<name>A0A151RTR5_CAJCA</name>
<dbReference type="PANTHER" id="PTHR11945">
    <property type="entry name" value="MADS BOX PROTEIN"/>
    <property type="match status" value="1"/>
</dbReference>
<keyword evidence="5" id="KW-0539">Nucleus</keyword>
<comment type="subcellular location">
    <subcellularLocation>
        <location evidence="1">Nucleus</location>
    </subcellularLocation>
</comment>
<evidence type="ECO:0000313" key="7">
    <source>
        <dbReference type="EMBL" id="KYP45911.1"/>
    </source>
</evidence>
<dbReference type="InterPro" id="IPR002100">
    <property type="entry name" value="TF_MADSbox"/>
</dbReference>
<evidence type="ECO:0000259" key="6">
    <source>
        <dbReference type="PROSITE" id="PS50066"/>
    </source>
</evidence>
<dbReference type="GO" id="GO:0000978">
    <property type="term" value="F:RNA polymerase II cis-regulatory region sequence-specific DNA binding"/>
    <property type="evidence" value="ECO:0007669"/>
    <property type="project" value="TreeGrafter"/>
</dbReference>
<reference evidence="7" key="1">
    <citation type="journal article" date="2012" name="Nat. Biotechnol.">
        <title>Draft genome sequence of pigeonpea (Cajanus cajan), an orphan legume crop of resource-poor farmers.</title>
        <authorList>
            <person name="Varshney R.K."/>
            <person name="Chen W."/>
            <person name="Li Y."/>
            <person name="Bharti A.K."/>
            <person name="Saxena R.K."/>
            <person name="Schlueter J.A."/>
            <person name="Donoghue M.T."/>
            <person name="Azam S."/>
            <person name="Fan G."/>
            <person name="Whaley A.M."/>
            <person name="Farmer A.D."/>
            <person name="Sheridan J."/>
            <person name="Iwata A."/>
            <person name="Tuteja R."/>
            <person name="Penmetsa R.V."/>
            <person name="Wu W."/>
            <person name="Upadhyaya H.D."/>
            <person name="Yang S.P."/>
            <person name="Shah T."/>
            <person name="Saxena K.B."/>
            <person name="Michael T."/>
            <person name="McCombie W.R."/>
            <person name="Yang B."/>
            <person name="Zhang G."/>
            <person name="Yang H."/>
            <person name="Wang J."/>
            <person name="Spillane C."/>
            <person name="Cook D.R."/>
            <person name="May G.D."/>
            <person name="Xu X."/>
            <person name="Jackson S.A."/>
        </authorList>
    </citation>
    <scope>NUCLEOTIDE SEQUENCE [LARGE SCALE GENOMIC DNA]</scope>
</reference>
<gene>
    <name evidence="7" type="ORF">KK1_032525</name>
</gene>
<dbReference type="Proteomes" id="UP000075243">
    <property type="component" value="Unassembled WGS sequence"/>
</dbReference>
<evidence type="ECO:0000256" key="3">
    <source>
        <dbReference type="ARBA" id="ARBA00023125"/>
    </source>
</evidence>
<dbReference type="InterPro" id="IPR036879">
    <property type="entry name" value="TF_MADSbox_sf"/>
</dbReference>
<evidence type="ECO:0000256" key="4">
    <source>
        <dbReference type="ARBA" id="ARBA00023163"/>
    </source>
</evidence>
<evidence type="ECO:0000256" key="5">
    <source>
        <dbReference type="ARBA" id="ARBA00023242"/>
    </source>
</evidence>